<dbReference type="PANTHER" id="PTHR37809:SF1">
    <property type="entry name" value="RIBOSOMAL PROTEIN S12 METHYLTHIOTRANSFERASE ACCESSORY FACTOR YCAO"/>
    <property type="match status" value="1"/>
</dbReference>
<organism evidence="2 3">
    <name type="scientific">Clostridium gasigenes</name>
    <dbReference type="NCBI Taxonomy" id="94869"/>
    <lineage>
        <taxon>Bacteria</taxon>
        <taxon>Bacillati</taxon>
        <taxon>Bacillota</taxon>
        <taxon>Clostridia</taxon>
        <taxon>Eubacteriales</taxon>
        <taxon>Clostridiaceae</taxon>
        <taxon>Clostridium</taxon>
    </lineage>
</organism>
<dbReference type="InterPro" id="IPR003776">
    <property type="entry name" value="YcaO-like_dom"/>
</dbReference>
<dbReference type="NCBIfam" id="TIGR03604">
    <property type="entry name" value="TOMM_cyclo_SagD"/>
    <property type="match status" value="1"/>
</dbReference>
<dbReference type="InterPro" id="IPR027624">
    <property type="entry name" value="TOMM_cyclo_SagD"/>
</dbReference>
<gene>
    <name evidence="2" type="ORF">H7E68_04900</name>
</gene>
<sequence>MMRFYPSFNKVLDTFNKVSGNQTGIIKATAMPLINQDKSISLKSITGNMPKYHKVLLERQSGDVQYHVIGYGNFYEEALIKYTGESVERYSSMVAPKLVEDKVVYDTYKNMCKRGKVMPLKYMDVFTKEQLEEMSTYISDFSKEKITEDDVVGWLQCPSLVNKGENIWVPAIMLFVGYQVNLEKGEKQYIQGFSTGTASHTDLKKALVNAIVEYLQIDSFMITWHTKRKCKRVIIDDETVKKALDEIGLGDDSIYEIIPVEMTLPDNSVPTFGTFLRRKDNKMPYLLFGVQGDFDVKNGVYRSIMEGISIAHSGYFNTIYNRDLIEHVMNNDSKFLDLDLNVLYYSAPKHIDEKNKLIEEFIDGEINLSDIKTIENLDTDSQLKELLKTVSEISEYAVYMDMTSPELRDKGWYTMRVLIPEILEMCIPEFPFKDHPRMKEHGGIINEYPHPMP</sequence>
<dbReference type="Gene3D" id="3.30.40.250">
    <property type="match status" value="1"/>
</dbReference>
<reference evidence="2 3" key="1">
    <citation type="submission" date="2020-08" db="EMBL/GenBank/DDBJ databases">
        <title>Clostridia isolated from Swiss meat.</title>
        <authorList>
            <person name="Wambui J."/>
            <person name="Stevens M.J.A."/>
            <person name="Stephan R."/>
        </authorList>
    </citation>
    <scope>NUCLEOTIDE SEQUENCE [LARGE SCALE GENOMIC DNA]</scope>
    <source>
        <strain evidence="2 3">CM001</strain>
    </source>
</reference>
<dbReference type="PROSITE" id="PS51664">
    <property type="entry name" value="YCAO"/>
    <property type="match status" value="1"/>
</dbReference>
<dbReference type="AlphaFoldDB" id="A0A7X0VQY7"/>
<comment type="caution">
    <text evidence="2">The sequence shown here is derived from an EMBL/GenBank/DDBJ whole genome shotgun (WGS) entry which is preliminary data.</text>
</comment>
<protein>
    <submittedName>
        <fullName evidence="2">YcaO-like family protein</fullName>
    </submittedName>
</protein>
<feature type="domain" description="YcaO" evidence="1">
    <location>
        <begin position="70"/>
        <end position="453"/>
    </location>
</feature>
<evidence type="ECO:0000313" key="2">
    <source>
        <dbReference type="EMBL" id="MBB6714075.1"/>
    </source>
</evidence>
<evidence type="ECO:0000259" key="1">
    <source>
        <dbReference type="PROSITE" id="PS51664"/>
    </source>
</evidence>
<dbReference type="EMBL" id="JACKWY010000002">
    <property type="protein sequence ID" value="MBB6714075.1"/>
    <property type="molecule type" value="Genomic_DNA"/>
</dbReference>
<dbReference type="Gene3D" id="3.30.160.660">
    <property type="match status" value="1"/>
</dbReference>
<dbReference type="Gene3D" id="3.30.1330.230">
    <property type="match status" value="1"/>
</dbReference>
<dbReference type="Proteomes" id="UP000585258">
    <property type="component" value="Unassembled WGS sequence"/>
</dbReference>
<dbReference type="Pfam" id="PF02624">
    <property type="entry name" value="YcaO"/>
    <property type="match status" value="1"/>
</dbReference>
<dbReference type="PANTHER" id="PTHR37809">
    <property type="entry name" value="RIBOSOMAL PROTEIN S12 METHYLTHIOTRANSFERASE ACCESSORY FACTOR YCAO"/>
    <property type="match status" value="1"/>
</dbReference>
<accession>A0A7X0VQY7</accession>
<proteinExistence type="predicted"/>
<name>A0A7X0VQY7_9CLOT</name>
<evidence type="ECO:0000313" key="3">
    <source>
        <dbReference type="Proteomes" id="UP000585258"/>
    </source>
</evidence>